<keyword evidence="2" id="KW-0862">Zinc</keyword>
<sequence>MINDRSAINEIKQYCENYMDKVRNEIKNNCLKKMKEIVFEEVKKGQKACSICHADFKKEDDIELTKCGHYFHWDCLLEGPKQKSSESTESTSMNGCGHFPFWRYISKRFQRKSRPKTQNEQQISLNENRSCPLCHLQMEISIHEKVAKLNEKLENSGVNGFDLENLHKIV</sequence>
<dbReference type="OrthoDB" id="4752984at2759"/>
<dbReference type="PROSITE" id="PS50089">
    <property type="entry name" value="ZF_RING_2"/>
    <property type="match status" value="1"/>
</dbReference>
<protein>
    <recommendedName>
        <fullName evidence="4">RING-type domain-containing protein</fullName>
    </recommendedName>
</protein>
<dbReference type="SUPFAM" id="SSF57850">
    <property type="entry name" value="RING/U-box"/>
    <property type="match status" value="1"/>
</dbReference>
<keyword evidence="1 3" id="KW-0479">Metal-binding</keyword>
<dbReference type="EMBL" id="CAJEWN010002056">
    <property type="protein sequence ID" value="CAD2201703.1"/>
    <property type="molecule type" value="Genomic_DNA"/>
</dbReference>
<evidence type="ECO:0000259" key="4">
    <source>
        <dbReference type="PROSITE" id="PS50089"/>
    </source>
</evidence>
<dbReference type="SMART" id="SM00184">
    <property type="entry name" value="RING"/>
    <property type="match status" value="1"/>
</dbReference>
<evidence type="ECO:0000256" key="1">
    <source>
        <dbReference type="ARBA" id="ARBA00022771"/>
    </source>
</evidence>
<dbReference type="InterPro" id="IPR001841">
    <property type="entry name" value="Znf_RING"/>
</dbReference>
<gene>
    <name evidence="5" type="ORF">MENT_LOCUS55277</name>
</gene>
<dbReference type="CDD" id="cd16448">
    <property type="entry name" value="RING-H2"/>
    <property type="match status" value="1"/>
</dbReference>
<keyword evidence="1 3" id="KW-0863">Zinc-finger</keyword>
<evidence type="ECO:0000256" key="3">
    <source>
        <dbReference type="PROSITE-ProRule" id="PRU00175"/>
    </source>
</evidence>
<name>A0A6V7XR13_MELEN</name>
<evidence type="ECO:0000313" key="6">
    <source>
        <dbReference type="Proteomes" id="UP000580250"/>
    </source>
</evidence>
<evidence type="ECO:0000313" key="5">
    <source>
        <dbReference type="EMBL" id="CAD2201703.1"/>
    </source>
</evidence>
<reference evidence="5 6" key="1">
    <citation type="submission" date="2020-08" db="EMBL/GenBank/DDBJ databases">
        <authorList>
            <person name="Koutsovoulos G."/>
            <person name="Danchin GJ E."/>
        </authorList>
    </citation>
    <scope>NUCLEOTIDE SEQUENCE [LARGE SCALE GENOMIC DNA]</scope>
</reference>
<feature type="domain" description="RING-type" evidence="4">
    <location>
        <begin position="49"/>
        <end position="96"/>
    </location>
</feature>
<proteinExistence type="predicted"/>
<dbReference type="GO" id="GO:0008270">
    <property type="term" value="F:zinc ion binding"/>
    <property type="evidence" value="ECO:0007669"/>
    <property type="project" value="UniProtKB-KW"/>
</dbReference>
<accession>A0A6V7XR13</accession>
<evidence type="ECO:0000256" key="2">
    <source>
        <dbReference type="ARBA" id="ARBA00022833"/>
    </source>
</evidence>
<dbReference type="AlphaFoldDB" id="A0A6V7XR13"/>
<organism evidence="5 6">
    <name type="scientific">Meloidogyne enterolobii</name>
    <name type="common">Root-knot nematode worm</name>
    <name type="synonym">Meloidogyne mayaguensis</name>
    <dbReference type="NCBI Taxonomy" id="390850"/>
    <lineage>
        <taxon>Eukaryota</taxon>
        <taxon>Metazoa</taxon>
        <taxon>Ecdysozoa</taxon>
        <taxon>Nematoda</taxon>
        <taxon>Chromadorea</taxon>
        <taxon>Rhabditida</taxon>
        <taxon>Tylenchina</taxon>
        <taxon>Tylenchomorpha</taxon>
        <taxon>Tylenchoidea</taxon>
        <taxon>Meloidogynidae</taxon>
        <taxon>Meloidogyninae</taxon>
        <taxon>Meloidogyne</taxon>
    </lineage>
</organism>
<dbReference type="Proteomes" id="UP000580250">
    <property type="component" value="Unassembled WGS sequence"/>
</dbReference>
<dbReference type="InterPro" id="IPR013083">
    <property type="entry name" value="Znf_RING/FYVE/PHD"/>
</dbReference>
<dbReference type="Pfam" id="PF13639">
    <property type="entry name" value="zf-RING_2"/>
    <property type="match status" value="1"/>
</dbReference>
<comment type="caution">
    <text evidence="5">The sequence shown here is derived from an EMBL/GenBank/DDBJ whole genome shotgun (WGS) entry which is preliminary data.</text>
</comment>
<dbReference type="Gene3D" id="3.30.40.10">
    <property type="entry name" value="Zinc/RING finger domain, C3HC4 (zinc finger)"/>
    <property type="match status" value="1"/>
</dbReference>